<keyword evidence="6" id="KW-0732">Signal</keyword>
<dbReference type="GO" id="GO:0005184">
    <property type="term" value="F:neuropeptide hormone activity"/>
    <property type="evidence" value="ECO:0007669"/>
    <property type="project" value="InterPro"/>
</dbReference>
<accession>A0A8T0BD37</accession>
<gene>
    <name evidence="9" type="ORF">HF521_022117</name>
</gene>
<dbReference type="Pfam" id="PF23415">
    <property type="entry name" value="MAPB1_N"/>
    <property type="match status" value="1"/>
</dbReference>
<feature type="compositionally biased region" description="Polar residues" evidence="5">
    <location>
        <begin position="866"/>
        <end position="875"/>
    </location>
</feature>
<dbReference type="Pfam" id="PF25281">
    <property type="entry name" value="MBL_MAP1B"/>
    <property type="match status" value="1"/>
</dbReference>
<keyword evidence="10" id="KW-1185">Reference proteome</keyword>
<comment type="caution">
    <text evidence="9">The sequence shown here is derived from an EMBL/GenBank/DDBJ whole genome shotgun (WGS) entry which is preliminary data.</text>
</comment>
<feature type="chain" id="PRO_5035930467" description="Microtubule-associated protein 1S" evidence="6">
    <location>
        <begin position="23"/>
        <end position="1421"/>
    </location>
</feature>
<dbReference type="GO" id="GO:0031114">
    <property type="term" value="P:regulation of microtubule depolymerization"/>
    <property type="evidence" value="ECO:0007669"/>
    <property type="project" value="TreeGrafter"/>
</dbReference>
<dbReference type="GO" id="GO:0043410">
    <property type="term" value="P:positive regulation of MAPK cascade"/>
    <property type="evidence" value="ECO:0007669"/>
    <property type="project" value="InterPro"/>
</dbReference>
<evidence type="ECO:0000256" key="1">
    <source>
        <dbReference type="ARBA" id="ARBA00004613"/>
    </source>
</evidence>
<evidence type="ECO:0000256" key="3">
    <source>
        <dbReference type="ARBA" id="ARBA00022525"/>
    </source>
</evidence>
<dbReference type="SUPFAM" id="SSF64546">
    <property type="entry name" value="Satiety factor CART (cocaine and amphetamine regulated transcript)"/>
    <property type="match status" value="1"/>
</dbReference>
<dbReference type="GO" id="GO:0016358">
    <property type="term" value="P:dendrite development"/>
    <property type="evidence" value="ECO:0007669"/>
    <property type="project" value="TreeGrafter"/>
</dbReference>
<evidence type="ECO:0000259" key="7">
    <source>
        <dbReference type="Pfam" id="PF23415"/>
    </source>
</evidence>
<dbReference type="Pfam" id="PF06373">
    <property type="entry name" value="CART"/>
    <property type="match status" value="1"/>
</dbReference>
<feature type="compositionally biased region" description="Basic and acidic residues" evidence="5">
    <location>
        <begin position="1175"/>
        <end position="1188"/>
    </location>
</feature>
<dbReference type="GO" id="GO:0032099">
    <property type="term" value="P:negative regulation of appetite"/>
    <property type="evidence" value="ECO:0007669"/>
    <property type="project" value="InterPro"/>
</dbReference>
<dbReference type="GO" id="GO:0009267">
    <property type="term" value="P:cellular response to starvation"/>
    <property type="evidence" value="ECO:0007669"/>
    <property type="project" value="InterPro"/>
</dbReference>
<feature type="domain" description="Microtubule-associated protein 1A/B/S-like MBL-like" evidence="8">
    <location>
        <begin position="335"/>
        <end position="606"/>
    </location>
</feature>
<dbReference type="InterPro" id="IPR009106">
    <property type="entry name" value="CART"/>
</dbReference>
<name>A0A8T0BD37_SILME</name>
<feature type="domain" description="Microtubule-associated protein 1B/S N-terminal" evidence="7">
    <location>
        <begin position="132"/>
        <end position="328"/>
    </location>
</feature>
<evidence type="ECO:0000256" key="2">
    <source>
        <dbReference type="ARBA" id="ARBA00005294"/>
    </source>
</evidence>
<reference evidence="9" key="1">
    <citation type="submission" date="2020-08" db="EMBL/GenBank/DDBJ databases">
        <title>Chromosome-level assembly of Southern catfish (Silurus meridionalis) provides insights into visual adaptation to the nocturnal and benthic lifestyles.</title>
        <authorList>
            <person name="Zhang Y."/>
            <person name="Wang D."/>
            <person name="Peng Z."/>
        </authorList>
    </citation>
    <scope>NUCLEOTIDE SEQUENCE</scope>
    <source>
        <strain evidence="9">SWU-2019-XX</strain>
        <tissue evidence="9">Muscle</tissue>
    </source>
</reference>
<dbReference type="PANTHER" id="PTHR13843:SF11">
    <property type="entry name" value="MICROTUBULE-ASSOCIATED PROTEIN 1S"/>
    <property type="match status" value="1"/>
</dbReference>
<sequence>MINERLLLLTLTCYVFVWIGNCEDFVEIRSVEDDIKAQEEKELIEALQEVLEKLRNKQSPSAEKRLGWVPSCDAGEQCAIRKGARFGKGAWLLLLIRLQLNMASQRIDGAKTMENPSATSSHPGFSSEKYSLLVVVGEHTAAGSVEYLVSEIERGIRSWDVDPSSCNLDEQLKLFVSRHSAFFSEELKGQRTLQHSGDVLETQVVVNPSHSLVCLEVRRLITDVSRHKLLILAGQCVEDSGDLVLQTGCFSLNDFIQIFAHEEIGEMLSSADPTHKASLTLSCPLSGSWKSSMLEKHNLQDFIEIKTNPPSVLPEMEGLQEFTEYLSESLEPRLAFELLEPPSTVGFLKLSRPCCYVFPGGRGDSAFFAVNGFNVLVNGGSNSRSCFWKLVRHLDRVDSILLTHIGADNLPGMNSFLRRKTVEQEEEDSAGSQSNEDWQRNLISPEIGVAFLNAPERLKTLQGDPKVLRGCDQVSLTLQYLERLSISPESLSRPNSPNIDPLILFQKMGVGRLELYVLNPVKGSKELETFMQKWPSCVSGVKGSEIPLPCLVSICALLVWHPANPQEKIVRVLFPGCTPQAKIFEGLEKLKHLDFLKHPVVSLHDLDLLKSDKQPKRTESKESLKSLTKDSRPVSALLVKDKVSRVDVKKQDTKVKPKSITETGVKESKEVEEKAKPKDDAKQRLFKPLVKKEPVKEEKKEVKKKEERPSTSLSTNPPKKDENLDKKKELIKKDLGPKTKKDVKPEIKKEIKKEAKPEEKKMTTKPAVKDAKKASGSASIEMRKPASKKDSAISKKDSLPKGMKPKPENNEAHIRKTNSDQNLSEVISADVEKLKLEHRVLDEEGNCLGSAAEGTEQTKKDEHQLNGAQSGTDFSDTPEKFRCTETLSASHSALGSPSPLAKIPKNEKSVNFDLTPMEHGLIDGVLETVSPANSAAWVPFCQSPKYNDQDTGPEDIHEAVSSKSLPVANSTSFKDNIPDVSSTITSLPAEEGSPHSTEVDNSLSVSFEQVLPPVGQSEDCIYTSGHDSKASMSLPLRTLHNDDRNCNGSEKPLSGPQSLFPDIPPHDVDLCLVSPCEFEHHKSPDNQTGLPSPGPPNFSPESDQSEKSAKSLLQCNNNSICNSSQGQVTTLTSVSDSFPTVSDSDVPPATGECPSISDDLDSDEESADLFPPILPHDHPSSHSFHIDPSHSSPDPPPAPMKDLPPLPPQPGACMVDPEADPQGKSSKNVAAKAKKPATSGTQKLAAANNAAQSSKTKAGSQATSSGTIRYSSSLDTKSASRSTIGNTRPVSGSAKPQSGPMGNKSISASVYLDLAYLPSGYAASTVGVDFFRRVRSSCYVISGEESYKDSVMRPILESLLEGKAAWPNIQVTLIPTFDSLTMHDWYQETHERQKELAITVLGSNSTVAMQDETFPACKVEF</sequence>
<dbReference type="Proteomes" id="UP000606274">
    <property type="component" value="Unassembled WGS sequence"/>
</dbReference>
<dbReference type="GO" id="GO:0045202">
    <property type="term" value="C:synapse"/>
    <property type="evidence" value="ECO:0007669"/>
    <property type="project" value="TreeGrafter"/>
</dbReference>
<feature type="region of interest" description="Disordered" evidence="5">
    <location>
        <begin position="885"/>
        <end position="904"/>
    </location>
</feature>
<dbReference type="GO" id="GO:0007409">
    <property type="term" value="P:axonogenesis"/>
    <property type="evidence" value="ECO:0007669"/>
    <property type="project" value="TreeGrafter"/>
</dbReference>
<dbReference type="InterPro" id="IPR056617">
    <property type="entry name" value="MAP1B/S_N"/>
</dbReference>
<protein>
    <recommendedName>
        <fullName evidence="11">Microtubule-associated protein 1S</fullName>
    </recommendedName>
</protein>
<feature type="region of interest" description="Disordered" evidence="5">
    <location>
        <begin position="1081"/>
        <end position="1110"/>
    </location>
</feature>
<feature type="compositionally biased region" description="Pro residues" evidence="5">
    <location>
        <begin position="1193"/>
        <end position="1210"/>
    </location>
</feature>
<dbReference type="GO" id="GO:0030425">
    <property type="term" value="C:dendrite"/>
    <property type="evidence" value="ECO:0007669"/>
    <property type="project" value="TreeGrafter"/>
</dbReference>
<evidence type="ECO:0000256" key="6">
    <source>
        <dbReference type="SAM" id="SignalP"/>
    </source>
</evidence>
<feature type="compositionally biased region" description="Basic and acidic residues" evidence="5">
    <location>
        <begin position="664"/>
        <end position="683"/>
    </location>
</feature>
<organism evidence="9 10">
    <name type="scientific">Silurus meridionalis</name>
    <name type="common">Southern catfish</name>
    <name type="synonym">Silurus soldatovi meridionalis</name>
    <dbReference type="NCBI Taxonomy" id="175797"/>
    <lineage>
        <taxon>Eukaryota</taxon>
        <taxon>Metazoa</taxon>
        <taxon>Chordata</taxon>
        <taxon>Craniata</taxon>
        <taxon>Vertebrata</taxon>
        <taxon>Euteleostomi</taxon>
        <taxon>Actinopterygii</taxon>
        <taxon>Neopterygii</taxon>
        <taxon>Teleostei</taxon>
        <taxon>Ostariophysi</taxon>
        <taxon>Siluriformes</taxon>
        <taxon>Siluridae</taxon>
        <taxon>Silurus</taxon>
    </lineage>
</organism>
<feature type="compositionally biased region" description="Polar residues" evidence="5">
    <location>
        <begin position="1249"/>
        <end position="1296"/>
    </location>
</feature>
<feature type="region of interest" description="Disordered" evidence="5">
    <location>
        <begin position="650"/>
        <end position="825"/>
    </location>
</feature>
<dbReference type="GO" id="GO:0008017">
    <property type="term" value="F:microtubule binding"/>
    <property type="evidence" value="ECO:0007669"/>
    <property type="project" value="InterPro"/>
</dbReference>
<feature type="region of interest" description="Disordered" evidence="5">
    <location>
        <begin position="1135"/>
        <end position="1302"/>
    </location>
</feature>
<feature type="region of interest" description="Disordered" evidence="5">
    <location>
        <begin position="847"/>
        <end position="879"/>
    </location>
</feature>
<dbReference type="GO" id="GO:0000226">
    <property type="term" value="P:microtubule cytoskeleton organization"/>
    <property type="evidence" value="ECO:0007669"/>
    <property type="project" value="InterPro"/>
</dbReference>
<feature type="compositionally biased region" description="Basic and acidic residues" evidence="5">
    <location>
        <begin position="690"/>
        <end position="709"/>
    </location>
</feature>
<feature type="region of interest" description="Disordered" evidence="5">
    <location>
        <begin position="1038"/>
        <end position="1062"/>
    </location>
</feature>
<dbReference type="EMBL" id="JABFDY010000009">
    <property type="protein sequence ID" value="KAF7703110.1"/>
    <property type="molecule type" value="Genomic_DNA"/>
</dbReference>
<dbReference type="InterPro" id="IPR036722">
    <property type="entry name" value="CART_C_sf"/>
</dbReference>
<dbReference type="GO" id="GO:0003779">
    <property type="term" value="F:actin binding"/>
    <property type="evidence" value="ECO:0007669"/>
    <property type="project" value="TreeGrafter"/>
</dbReference>
<feature type="compositionally biased region" description="Basic and acidic residues" evidence="5">
    <location>
        <begin position="781"/>
        <end position="818"/>
    </location>
</feature>
<feature type="compositionally biased region" description="Basic and acidic residues" evidence="5">
    <location>
        <begin position="718"/>
        <end position="773"/>
    </location>
</feature>
<dbReference type="GO" id="GO:0005829">
    <property type="term" value="C:cytosol"/>
    <property type="evidence" value="ECO:0007669"/>
    <property type="project" value="TreeGrafter"/>
</dbReference>
<comment type="similarity">
    <text evidence="2">Belongs to the CART family.</text>
</comment>
<feature type="compositionally biased region" description="Acidic residues" evidence="5">
    <location>
        <begin position="1158"/>
        <end position="1167"/>
    </location>
</feature>
<evidence type="ECO:0000313" key="10">
    <source>
        <dbReference type="Proteomes" id="UP000606274"/>
    </source>
</evidence>
<feature type="signal peptide" evidence="6">
    <location>
        <begin position="1"/>
        <end position="22"/>
    </location>
</feature>
<dbReference type="PANTHER" id="PTHR13843">
    <property type="entry name" value="MICROTUBULE-ASSOCIATED PROTEIN"/>
    <property type="match status" value="1"/>
</dbReference>
<keyword evidence="4" id="KW-1015">Disulfide bond</keyword>
<dbReference type="Gene3D" id="4.10.40.30">
    <property type="entry name" value="CART, C-terminal domain"/>
    <property type="match status" value="1"/>
</dbReference>
<evidence type="ECO:0000313" key="9">
    <source>
        <dbReference type="EMBL" id="KAF7703110.1"/>
    </source>
</evidence>
<dbReference type="GO" id="GO:0005874">
    <property type="term" value="C:microtubule"/>
    <property type="evidence" value="ECO:0007669"/>
    <property type="project" value="InterPro"/>
</dbReference>
<dbReference type="GO" id="GO:0007186">
    <property type="term" value="P:G protein-coupled receptor signaling pathway"/>
    <property type="evidence" value="ECO:0007669"/>
    <property type="project" value="InterPro"/>
</dbReference>
<evidence type="ECO:0000259" key="8">
    <source>
        <dbReference type="Pfam" id="PF25281"/>
    </source>
</evidence>
<evidence type="ECO:0000256" key="5">
    <source>
        <dbReference type="SAM" id="MobiDB-lite"/>
    </source>
</evidence>
<proteinExistence type="inferred from homology"/>
<dbReference type="InterPro" id="IPR057480">
    <property type="entry name" value="MAP1A/B/S-like_MBL"/>
</dbReference>
<dbReference type="GO" id="GO:0008343">
    <property type="term" value="P:adult feeding behavior"/>
    <property type="evidence" value="ECO:0007669"/>
    <property type="project" value="InterPro"/>
</dbReference>
<dbReference type="GO" id="GO:0005615">
    <property type="term" value="C:extracellular space"/>
    <property type="evidence" value="ECO:0007669"/>
    <property type="project" value="InterPro"/>
</dbReference>
<feature type="compositionally biased region" description="Polar residues" evidence="5">
    <location>
        <begin position="885"/>
        <end position="895"/>
    </location>
</feature>
<evidence type="ECO:0008006" key="11">
    <source>
        <dbReference type="Google" id="ProtNLM"/>
    </source>
</evidence>
<dbReference type="InterPro" id="IPR026074">
    <property type="entry name" value="MAP1"/>
</dbReference>
<evidence type="ECO:0000256" key="4">
    <source>
        <dbReference type="ARBA" id="ARBA00023157"/>
    </source>
</evidence>
<dbReference type="GO" id="GO:0043025">
    <property type="term" value="C:neuronal cell body"/>
    <property type="evidence" value="ECO:0007669"/>
    <property type="project" value="TreeGrafter"/>
</dbReference>
<dbReference type="GO" id="GO:0005875">
    <property type="term" value="C:microtubule associated complex"/>
    <property type="evidence" value="ECO:0007669"/>
    <property type="project" value="TreeGrafter"/>
</dbReference>
<keyword evidence="3" id="KW-0964">Secreted</keyword>
<comment type="subcellular location">
    <subcellularLocation>
        <location evidence="1">Secreted</location>
    </subcellularLocation>
</comment>